<evidence type="ECO:0000313" key="2">
    <source>
        <dbReference type="EMBL" id="MCK7612698.1"/>
    </source>
</evidence>
<evidence type="ECO:0000313" key="3">
    <source>
        <dbReference type="Proteomes" id="UP001431221"/>
    </source>
</evidence>
<protein>
    <submittedName>
        <fullName evidence="2">Transporter substrate-binding domain-containing protein</fullName>
    </submittedName>
</protein>
<dbReference type="SMART" id="SM00062">
    <property type="entry name" value="PBPb"/>
    <property type="match status" value="1"/>
</dbReference>
<proteinExistence type="predicted"/>
<name>A0ABT0GTD1_9HYPH</name>
<dbReference type="PANTHER" id="PTHR38834">
    <property type="entry name" value="PERIPLASMIC SUBSTRATE BINDING PROTEIN FAMILY 3"/>
    <property type="match status" value="1"/>
</dbReference>
<dbReference type="EMBL" id="JALNMJ010000006">
    <property type="protein sequence ID" value="MCK7612698.1"/>
    <property type="molecule type" value="Genomic_DNA"/>
</dbReference>
<dbReference type="Gene3D" id="3.40.190.10">
    <property type="entry name" value="Periplasmic binding protein-like II"/>
    <property type="match status" value="2"/>
</dbReference>
<dbReference type="SUPFAM" id="SSF53850">
    <property type="entry name" value="Periplasmic binding protein-like II"/>
    <property type="match status" value="1"/>
</dbReference>
<accession>A0ABT0GTD1</accession>
<dbReference type="InterPro" id="IPR001638">
    <property type="entry name" value="Solute-binding_3/MltF_N"/>
</dbReference>
<keyword evidence="3" id="KW-1185">Reference proteome</keyword>
<comment type="caution">
    <text evidence="2">The sequence shown here is derived from an EMBL/GenBank/DDBJ whole genome shotgun (WGS) entry which is preliminary data.</text>
</comment>
<dbReference type="Pfam" id="PF00497">
    <property type="entry name" value="SBP_bac_3"/>
    <property type="match status" value="1"/>
</dbReference>
<reference evidence="2" key="1">
    <citation type="submission" date="2022-04" db="EMBL/GenBank/DDBJ databases">
        <title>Roseibium sp. CAU 1639 isolated from mud.</title>
        <authorList>
            <person name="Kim W."/>
        </authorList>
    </citation>
    <scope>NUCLEOTIDE SEQUENCE</scope>
    <source>
        <strain evidence="2">CAU 1639</strain>
    </source>
</reference>
<dbReference type="PANTHER" id="PTHR38834:SF3">
    <property type="entry name" value="SOLUTE-BINDING PROTEIN FAMILY 3_N-TERMINAL DOMAIN-CONTAINING PROTEIN"/>
    <property type="match status" value="1"/>
</dbReference>
<feature type="domain" description="Solute-binding protein family 3/N-terminal" evidence="1">
    <location>
        <begin position="44"/>
        <end position="267"/>
    </location>
</feature>
<dbReference type="Proteomes" id="UP001431221">
    <property type="component" value="Unassembled WGS sequence"/>
</dbReference>
<organism evidence="2 3">
    <name type="scientific">Roseibium sediminicola</name>
    <dbReference type="NCBI Taxonomy" id="2933272"/>
    <lineage>
        <taxon>Bacteria</taxon>
        <taxon>Pseudomonadati</taxon>
        <taxon>Pseudomonadota</taxon>
        <taxon>Alphaproteobacteria</taxon>
        <taxon>Hyphomicrobiales</taxon>
        <taxon>Stappiaceae</taxon>
        <taxon>Roseibium</taxon>
    </lineage>
</organism>
<evidence type="ECO:0000259" key="1">
    <source>
        <dbReference type="SMART" id="SM00062"/>
    </source>
</evidence>
<sequence length="291" mass="31505">MALELCWTLVNSRVRCAGRFGAAAALCLALLVIVASTQSLRAQELRLITSPWPPSNYLDEAGRPTGLSVAVVEALKTRLDVTAPIEVIPWARGYLTAQTKPNVILFTAGRTKERLDMGFEFIGPIVMWSHVLLAPTGSPLKVKDLDAARAQNLTVAGVRGSWQINLVADAGINVVETEDHETAARMLLAGRVDLWITSRLQASAVLQGLGNRGDAVTPVYTVRKSPSYLMVSKGTDPAILKAWREAYAELLLTDFCDKTAEDWSAKLGLPISFRKEEGFVADTLDLGDTGS</sequence>
<gene>
    <name evidence="2" type="ORF">M0H32_11040</name>
</gene>
<dbReference type="RefSeq" id="WP_248153851.1">
    <property type="nucleotide sequence ID" value="NZ_JALNMJ010000006.1"/>
</dbReference>